<keyword evidence="2" id="KW-1185">Reference proteome</keyword>
<dbReference type="Proteomes" id="UP000593577">
    <property type="component" value="Unassembled WGS sequence"/>
</dbReference>
<gene>
    <name evidence="1" type="ORF">Goari_019916</name>
</gene>
<sequence length="97" mass="10584">AEFLAAKKTVSGEQHGEVGGEIYLPASYVNSSDRDGAPMSNRWFGLPHPPGQIRLLYGPTHSELTQNPVLPLPSLDSLLQHHSTTIINPHRSISSYP</sequence>
<dbReference type="AlphaFoldDB" id="A0A7J8WVJ1"/>
<name>A0A7J8WVJ1_GOSAI</name>
<dbReference type="EMBL" id="JABFAA010000003">
    <property type="protein sequence ID" value="MBA0678579.1"/>
    <property type="molecule type" value="Genomic_DNA"/>
</dbReference>
<proteinExistence type="predicted"/>
<accession>A0A7J8WVJ1</accession>
<feature type="non-terminal residue" evidence="1">
    <location>
        <position position="97"/>
    </location>
</feature>
<evidence type="ECO:0000313" key="2">
    <source>
        <dbReference type="Proteomes" id="UP000593577"/>
    </source>
</evidence>
<reference evidence="1 2" key="1">
    <citation type="journal article" date="2019" name="Genome Biol. Evol.">
        <title>Insights into the evolution of the New World diploid cottons (Gossypium, subgenus Houzingenia) based on genome sequencing.</title>
        <authorList>
            <person name="Grover C.E."/>
            <person name="Arick M.A. 2nd"/>
            <person name="Thrash A."/>
            <person name="Conover J.L."/>
            <person name="Sanders W.S."/>
            <person name="Peterson D.G."/>
            <person name="Frelichowski J.E."/>
            <person name="Scheffler J.A."/>
            <person name="Scheffler B.E."/>
            <person name="Wendel J.F."/>
        </authorList>
    </citation>
    <scope>NUCLEOTIDE SEQUENCE [LARGE SCALE GENOMIC DNA]</scope>
    <source>
        <strain evidence="1">185</strain>
        <tissue evidence="1">Leaf</tissue>
    </source>
</reference>
<protein>
    <submittedName>
        <fullName evidence="1">Uncharacterized protein</fullName>
    </submittedName>
</protein>
<organism evidence="1 2">
    <name type="scientific">Gossypium aridum</name>
    <name type="common">American cotton</name>
    <name type="synonym">Erioxylum aridum</name>
    <dbReference type="NCBI Taxonomy" id="34290"/>
    <lineage>
        <taxon>Eukaryota</taxon>
        <taxon>Viridiplantae</taxon>
        <taxon>Streptophyta</taxon>
        <taxon>Embryophyta</taxon>
        <taxon>Tracheophyta</taxon>
        <taxon>Spermatophyta</taxon>
        <taxon>Magnoliopsida</taxon>
        <taxon>eudicotyledons</taxon>
        <taxon>Gunneridae</taxon>
        <taxon>Pentapetalae</taxon>
        <taxon>rosids</taxon>
        <taxon>malvids</taxon>
        <taxon>Malvales</taxon>
        <taxon>Malvaceae</taxon>
        <taxon>Malvoideae</taxon>
        <taxon>Gossypium</taxon>
    </lineage>
</organism>
<evidence type="ECO:0000313" key="1">
    <source>
        <dbReference type="EMBL" id="MBA0678579.1"/>
    </source>
</evidence>
<comment type="caution">
    <text evidence="1">The sequence shown here is derived from an EMBL/GenBank/DDBJ whole genome shotgun (WGS) entry which is preliminary data.</text>
</comment>